<feature type="non-terminal residue" evidence="1">
    <location>
        <position position="1"/>
    </location>
</feature>
<dbReference type="Proteomes" id="UP001341840">
    <property type="component" value="Unassembled WGS sequence"/>
</dbReference>
<proteinExistence type="predicted"/>
<keyword evidence="2" id="KW-1185">Reference proteome</keyword>
<protein>
    <recommendedName>
        <fullName evidence="3">F-box protein</fullName>
    </recommendedName>
</protein>
<organism evidence="1 2">
    <name type="scientific">Stylosanthes scabra</name>
    <dbReference type="NCBI Taxonomy" id="79078"/>
    <lineage>
        <taxon>Eukaryota</taxon>
        <taxon>Viridiplantae</taxon>
        <taxon>Streptophyta</taxon>
        <taxon>Embryophyta</taxon>
        <taxon>Tracheophyta</taxon>
        <taxon>Spermatophyta</taxon>
        <taxon>Magnoliopsida</taxon>
        <taxon>eudicotyledons</taxon>
        <taxon>Gunneridae</taxon>
        <taxon>Pentapetalae</taxon>
        <taxon>rosids</taxon>
        <taxon>fabids</taxon>
        <taxon>Fabales</taxon>
        <taxon>Fabaceae</taxon>
        <taxon>Papilionoideae</taxon>
        <taxon>50 kb inversion clade</taxon>
        <taxon>dalbergioids sensu lato</taxon>
        <taxon>Dalbergieae</taxon>
        <taxon>Pterocarpus clade</taxon>
        <taxon>Stylosanthes</taxon>
    </lineage>
</organism>
<evidence type="ECO:0000313" key="1">
    <source>
        <dbReference type="EMBL" id="MED6189243.1"/>
    </source>
</evidence>
<evidence type="ECO:0000313" key="2">
    <source>
        <dbReference type="Proteomes" id="UP001341840"/>
    </source>
</evidence>
<gene>
    <name evidence="1" type="ORF">PIB30_093947</name>
</gene>
<reference evidence="1 2" key="1">
    <citation type="journal article" date="2023" name="Plants (Basel)">
        <title>Bridging the Gap: Combining Genomics and Transcriptomics Approaches to Understand Stylosanthes scabra, an Orphan Legume from the Brazilian Caatinga.</title>
        <authorList>
            <person name="Ferreira-Neto J.R.C."/>
            <person name="da Silva M.D."/>
            <person name="Binneck E."/>
            <person name="de Melo N.F."/>
            <person name="da Silva R.H."/>
            <person name="de Melo A.L.T.M."/>
            <person name="Pandolfi V."/>
            <person name="Bustamante F.O."/>
            <person name="Brasileiro-Vidal A.C."/>
            <person name="Benko-Iseppon A.M."/>
        </authorList>
    </citation>
    <scope>NUCLEOTIDE SEQUENCE [LARGE SCALE GENOMIC DNA]</scope>
    <source>
        <tissue evidence="1">Leaves</tissue>
    </source>
</reference>
<sequence>VNGTICLSQYEHNEGRNVVFWNPTTNEFKDIPVDLPRIHGFDLIFSWTRFGYDSLRDDYILIRDGQYFSSEYEDLLI</sequence>
<accession>A0ABU6WYF0</accession>
<dbReference type="EMBL" id="JASCZI010183281">
    <property type="protein sequence ID" value="MED6189243.1"/>
    <property type="molecule type" value="Genomic_DNA"/>
</dbReference>
<comment type="caution">
    <text evidence="1">The sequence shown here is derived from an EMBL/GenBank/DDBJ whole genome shotgun (WGS) entry which is preliminary data.</text>
</comment>
<evidence type="ECO:0008006" key="3">
    <source>
        <dbReference type="Google" id="ProtNLM"/>
    </source>
</evidence>
<name>A0ABU6WYF0_9FABA</name>